<keyword evidence="5 8" id="KW-0812">Transmembrane</keyword>
<keyword evidence="6 8" id="KW-1133">Transmembrane helix</keyword>
<proteinExistence type="inferred from homology"/>
<feature type="transmembrane region" description="Helical" evidence="8">
    <location>
        <begin position="257"/>
        <end position="284"/>
    </location>
</feature>
<evidence type="ECO:0000256" key="5">
    <source>
        <dbReference type="ARBA" id="ARBA00022692"/>
    </source>
</evidence>
<protein>
    <submittedName>
        <fullName evidence="10">ABC transporter permease</fullName>
    </submittedName>
</protein>
<feature type="transmembrane region" description="Helical" evidence="8">
    <location>
        <begin position="76"/>
        <end position="100"/>
    </location>
</feature>
<dbReference type="Proteomes" id="UP001239909">
    <property type="component" value="Unassembled WGS sequence"/>
</dbReference>
<evidence type="ECO:0000313" key="11">
    <source>
        <dbReference type="Proteomes" id="UP001239909"/>
    </source>
</evidence>
<evidence type="ECO:0000256" key="2">
    <source>
        <dbReference type="ARBA" id="ARBA00007069"/>
    </source>
</evidence>
<dbReference type="Gene3D" id="1.10.3720.10">
    <property type="entry name" value="MetI-like"/>
    <property type="match status" value="1"/>
</dbReference>
<dbReference type="Pfam" id="PF00528">
    <property type="entry name" value="BPD_transp_1"/>
    <property type="match status" value="1"/>
</dbReference>
<feature type="transmembrane region" description="Helical" evidence="8">
    <location>
        <begin position="160"/>
        <end position="180"/>
    </location>
</feature>
<accession>A0ABQ6LK16</accession>
<keyword evidence="3 8" id="KW-0813">Transport</keyword>
<feature type="domain" description="ABC transmembrane type-1" evidence="9">
    <location>
        <begin position="74"/>
        <end position="280"/>
    </location>
</feature>
<evidence type="ECO:0000256" key="8">
    <source>
        <dbReference type="RuleBase" id="RU363032"/>
    </source>
</evidence>
<evidence type="ECO:0000259" key="9">
    <source>
        <dbReference type="PROSITE" id="PS50928"/>
    </source>
</evidence>
<organism evidence="10 11">
    <name type="scientific">Paralimibaculum aggregatum</name>
    <dbReference type="NCBI Taxonomy" id="3036245"/>
    <lineage>
        <taxon>Bacteria</taxon>
        <taxon>Pseudomonadati</taxon>
        <taxon>Pseudomonadota</taxon>
        <taxon>Alphaproteobacteria</taxon>
        <taxon>Rhodobacterales</taxon>
        <taxon>Paracoccaceae</taxon>
        <taxon>Paralimibaculum</taxon>
    </lineage>
</organism>
<comment type="caution">
    <text evidence="10">The sequence shown here is derived from an EMBL/GenBank/DDBJ whole genome shotgun (WGS) entry which is preliminary data.</text>
</comment>
<sequence>MTTTTIDPPAAAAARRGLSDRGWYWLFVAPALIAMVVFYIWPLVQIFGISFTEPEFGLGNYAALVESRPIQTSLVITFRVAAVTTLLCLVLGYMVSYAIYNAQHRMVGVMLALVLLPFWISVLIRSFAWIVLLGRSGVVNDSLIALGLIEKPIAMMHNEFGVVLAMVHVMLPFAVLPMMANMKGINRAYVDAARGLGASEFGAFWHVYLPQTKPGILSAALLVFVLSLGFYITPALLGGGRVLMISEYITYQIQELLRWGVGSMLSVTLLVMTAVVILAAARFVNLRKALLERG</sequence>
<dbReference type="RefSeq" id="WP_285670228.1">
    <property type="nucleotide sequence ID" value="NZ_BSYI01000004.1"/>
</dbReference>
<evidence type="ECO:0000256" key="3">
    <source>
        <dbReference type="ARBA" id="ARBA00022448"/>
    </source>
</evidence>
<dbReference type="CDD" id="cd06261">
    <property type="entry name" value="TM_PBP2"/>
    <property type="match status" value="1"/>
</dbReference>
<keyword evidence="4" id="KW-1003">Cell membrane</keyword>
<evidence type="ECO:0000256" key="6">
    <source>
        <dbReference type="ARBA" id="ARBA00022989"/>
    </source>
</evidence>
<dbReference type="InterPro" id="IPR000515">
    <property type="entry name" value="MetI-like"/>
</dbReference>
<keyword evidence="11" id="KW-1185">Reference proteome</keyword>
<evidence type="ECO:0000256" key="7">
    <source>
        <dbReference type="ARBA" id="ARBA00023136"/>
    </source>
</evidence>
<feature type="transmembrane region" description="Helical" evidence="8">
    <location>
        <begin position="107"/>
        <end position="132"/>
    </location>
</feature>
<reference evidence="10 11" key="1">
    <citation type="submission" date="2023-04" db="EMBL/GenBank/DDBJ databases">
        <title>Marinoamorphus aggregata gen. nov., sp. Nov., isolate from tissue of brittle star Ophioplocus japonicus.</title>
        <authorList>
            <person name="Kawano K."/>
            <person name="Sawayama S."/>
            <person name="Nakagawa S."/>
        </authorList>
    </citation>
    <scope>NUCLEOTIDE SEQUENCE [LARGE SCALE GENOMIC DNA]</scope>
    <source>
        <strain evidence="10 11">NKW23</strain>
    </source>
</reference>
<feature type="transmembrane region" description="Helical" evidence="8">
    <location>
        <begin position="216"/>
        <end position="237"/>
    </location>
</feature>
<comment type="subcellular location">
    <subcellularLocation>
        <location evidence="1 8">Cell membrane</location>
        <topology evidence="1 8">Multi-pass membrane protein</topology>
    </subcellularLocation>
</comment>
<dbReference type="SUPFAM" id="SSF161098">
    <property type="entry name" value="MetI-like"/>
    <property type="match status" value="1"/>
</dbReference>
<feature type="transmembrane region" description="Helical" evidence="8">
    <location>
        <begin position="23"/>
        <end position="41"/>
    </location>
</feature>
<dbReference type="EMBL" id="BSYI01000004">
    <property type="protein sequence ID" value="GMG81568.1"/>
    <property type="molecule type" value="Genomic_DNA"/>
</dbReference>
<keyword evidence="7 8" id="KW-0472">Membrane</keyword>
<name>A0ABQ6LK16_9RHOB</name>
<comment type="similarity">
    <text evidence="2">Belongs to the binding-protein-dependent transport system permease family. CysTW subfamily.</text>
</comment>
<evidence type="ECO:0000256" key="1">
    <source>
        <dbReference type="ARBA" id="ARBA00004651"/>
    </source>
</evidence>
<dbReference type="PANTHER" id="PTHR42929:SF5">
    <property type="entry name" value="ABC TRANSPORTER PERMEASE PROTEIN"/>
    <property type="match status" value="1"/>
</dbReference>
<dbReference type="PANTHER" id="PTHR42929">
    <property type="entry name" value="INNER MEMBRANE ABC TRANSPORTER PERMEASE PROTEIN YDCU-RELATED-RELATED"/>
    <property type="match status" value="1"/>
</dbReference>
<evidence type="ECO:0000313" key="10">
    <source>
        <dbReference type="EMBL" id="GMG81568.1"/>
    </source>
</evidence>
<evidence type="ECO:0000256" key="4">
    <source>
        <dbReference type="ARBA" id="ARBA00022475"/>
    </source>
</evidence>
<dbReference type="InterPro" id="IPR035906">
    <property type="entry name" value="MetI-like_sf"/>
</dbReference>
<gene>
    <name evidence="10" type="ORF">LNKW23_07810</name>
</gene>
<dbReference type="PROSITE" id="PS50928">
    <property type="entry name" value="ABC_TM1"/>
    <property type="match status" value="1"/>
</dbReference>